<reference evidence="2" key="1">
    <citation type="journal article" date="2013" name="Mol. Plant Microbe Interact.">
        <title>Global aspects of pacC regulation of pathogenicity genes in Colletotrichum gloeosporioides as revealed by transcriptome analysis.</title>
        <authorList>
            <person name="Alkan N."/>
            <person name="Meng X."/>
            <person name="Friedlander G."/>
            <person name="Reuveni E."/>
            <person name="Sukno S."/>
            <person name="Sherman A."/>
            <person name="Thon M."/>
            <person name="Fluhr R."/>
            <person name="Prusky D."/>
        </authorList>
    </citation>
    <scope>NUCLEOTIDE SEQUENCE [LARGE SCALE GENOMIC DNA]</scope>
    <source>
        <strain evidence="2">Cg-14</strain>
    </source>
</reference>
<protein>
    <submittedName>
        <fullName evidence="1">Uncharacterized protein</fullName>
    </submittedName>
</protein>
<dbReference type="AlphaFoldDB" id="T0KCC0"/>
<dbReference type="EMBL" id="AMYD01002006">
    <property type="protein sequence ID" value="EQB50593.1"/>
    <property type="molecule type" value="Genomic_DNA"/>
</dbReference>
<evidence type="ECO:0000313" key="1">
    <source>
        <dbReference type="EMBL" id="EQB50593.1"/>
    </source>
</evidence>
<organism evidence="1 2">
    <name type="scientific">Colletotrichum gloeosporioides (strain Cg-14)</name>
    <name type="common">Anthracnose fungus</name>
    <name type="synonym">Glomerella cingulata</name>
    <dbReference type="NCBI Taxonomy" id="1237896"/>
    <lineage>
        <taxon>Eukaryota</taxon>
        <taxon>Fungi</taxon>
        <taxon>Dikarya</taxon>
        <taxon>Ascomycota</taxon>
        <taxon>Pezizomycotina</taxon>
        <taxon>Sordariomycetes</taxon>
        <taxon>Hypocreomycetidae</taxon>
        <taxon>Glomerellales</taxon>
        <taxon>Glomerellaceae</taxon>
        <taxon>Colletotrichum</taxon>
        <taxon>Colletotrichum gloeosporioides species complex</taxon>
    </lineage>
</organism>
<accession>T0KCC0</accession>
<dbReference type="HOGENOM" id="CLU_3431974_0_0_1"/>
<gene>
    <name evidence="1" type="ORF">CGLO_09955</name>
</gene>
<dbReference type="Proteomes" id="UP000015530">
    <property type="component" value="Unassembled WGS sequence"/>
</dbReference>
<proteinExistence type="predicted"/>
<sequence length="17" mass="2075">MKLTYDEAKDYMLKGRL</sequence>
<evidence type="ECO:0000313" key="2">
    <source>
        <dbReference type="Proteomes" id="UP000015530"/>
    </source>
</evidence>
<name>T0KCC0_COLGC</name>
<comment type="caution">
    <text evidence="1">The sequence shown here is derived from an EMBL/GenBank/DDBJ whole genome shotgun (WGS) entry which is preliminary data.</text>
</comment>